<evidence type="ECO:0000313" key="2">
    <source>
        <dbReference type="Proteomes" id="UP000186955"/>
    </source>
</evidence>
<protein>
    <submittedName>
        <fullName evidence="1">Uncharacterized protein</fullName>
    </submittedName>
</protein>
<sequence length="68" mass="7683">MAPVSLLIASLNFTQAEILKAGLIQFAVDRSPILSLSEFFTKVLPEFFTKVLHEWLAKVLEWLTHPGE</sequence>
<accession>A0A1Q5SXM1</accession>
<dbReference type="AlphaFoldDB" id="A0A1Q5SXM1"/>
<proteinExistence type="predicted"/>
<organism evidence="1 2">
    <name type="scientific">Penicillium subrubescens</name>
    <dbReference type="NCBI Taxonomy" id="1316194"/>
    <lineage>
        <taxon>Eukaryota</taxon>
        <taxon>Fungi</taxon>
        <taxon>Dikarya</taxon>
        <taxon>Ascomycota</taxon>
        <taxon>Pezizomycotina</taxon>
        <taxon>Eurotiomycetes</taxon>
        <taxon>Eurotiomycetidae</taxon>
        <taxon>Eurotiales</taxon>
        <taxon>Aspergillaceae</taxon>
        <taxon>Penicillium</taxon>
    </lineage>
</organism>
<reference evidence="1 2" key="1">
    <citation type="submission" date="2016-10" db="EMBL/GenBank/DDBJ databases">
        <title>Genome sequence of the ascomycete fungus Penicillium subrubescens.</title>
        <authorList>
            <person name="De Vries R.P."/>
            <person name="Peng M."/>
            <person name="Dilokpimol A."/>
            <person name="Hilden K."/>
            <person name="Makela M.R."/>
            <person name="Grigoriev I."/>
            <person name="Riley R."/>
            <person name="Granchi Z."/>
        </authorList>
    </citation>
    <scope>NUCLEOTIDE SEQUENCE [LARGE SCALE GENOMIC DNA]</scope>
    <source>
        <strain evidence="1 2">CBS 132785</strain>
    </source>
</reference>
<dbReference type="Proteomes" id="UP000186955">
    <property type="component" value="Unassembled WGS sequence"/>
</dbReference>
<dbReference type="EMBL" id="MNBE01000740">
    <property type="protein sequence ID" value="OKO92646.1"/>
    <property type="molecule type" value="Genomic_DNA"/>
</dbReference>
<evidence type="ECO:0000313" key="1">
    <source>
        <dbReference type="EMBL" id="OKO92646.1"/>
    </source>
</evidence>
<gene>
    <name evidence="1" type="ORF">PENSUB_12631</name>
</gene>
<name>A0A1Q5SXM1_9EURO</name>
<comment type="caution">
    <text evidence="1">The sequence shown here is derived from an EMBL/GenBank/DDBJ whole genome shotgun (WGS) entry which is preliminary data.</text>
</comment>
<keyword evidence="2" id="KW-1185">Reference proteome</keyword>